<feature type="transmembrane region" description="Helical" evidence="1">
    <location>
        <begin position="297"/>
        <end position="321"/>
    </location>
</feature>
<evidence type="ECO:0000313" key="3">
    <source>
        <dbReference type="Proteomes" id="UP000198287"/>
    </source>
</evidence>
<protein>
    <submittedName>
        <fullName evidence="2">Uncharacterized protein</fullName>
    </submittedName>
</protein>
<dbReference type="AlphaFoldDB" id="A0A226D8Z9"/>
<accession>A0A226D8Z9</accession>
<keyword evidence="1" id="KW-0812">Transmembrane</keyword>
<dbReference type="Proteomes" id="UP000198287">
    <property type="component" value="Unassembled WGS sequence"/>
</dbReference>
<comment type="caution">
    <text evidence="2">The sequence shown here is derived from an EMBL/GenBank/DDBJ whole genome shotgun (WGS) entry which is preliminary data.</text>
</comment>
<evidence type="ECO:0000313" key="2">
    <source>
        <dbReference type="EMBL" id="OXA41227.1"/>
    </source>
</evidence>
<reference evidence="2 3" key="1">
    <citation type="submission" date="2015-12" db="EMBL/GenBank/DDBJ databases">
        <title>The genome of Folsomia candida.</title>
        <authorList>
            <person name="Faddeeva A."/>
            <person name="Derks M.F."/>
            <person name="Anvar Y."/>
            <person name="Smit S."/>
            <person name="Van Straalen N."/>
            <person name="Roelofs D."/>
        </authorList>
    </citation>
    <scope>NUCLEOTIDE SEQUENCE [LARGE SCALE GENOMIC DNA]</scope>
    <source>
        <strain evidence="2 3">VU population</strain>
        <tissue evidence="2">Whole body</tissue>
    </source>
</reference>
<keyword evidence="1" id="KW-0472">Membrane</keyword>
<feature type="transmembrane region" description="Helical" evidence="1">
    <location>
        <begin position="364"/>
        <end position="382"/>
    </location>
</feature>
<dbReference type="EMBL" id="LNIX01000030">
    <property type="protein sequence ID" value="OXA41227.1"/>
    <property type="molecule type" value="Genomic_DNA"/>
</dbReference>
<keyword evidence="1" id="KW-1133">Transmembrane helix</keyword>
<sequence length="609" mass="70268">MNTFNKVKTIKDKFWDDLKSFIIYANPRNTCILEENTATTDRVTILPDVRNGIKGYSLRGKCSITILTNMIGTQNDNYKRRVFMKVNPNMVSGTLTHSTIILLSRNPHNLFHKTRLDNHFSVRVFFIRIMFFDSFLDAKDPILLFKSYELRSEIYYLYPYSVTQPFIPISEIGTQLFHEISPASRRFRPFYSNTKVSIVTNRLNTIDEAVKECTSHFRRRSYACPSNARKIDTLVKIFNITGSLTSNFAASSHGYIELGTVFKRYLPYQLSRMEYELEKGFAVTYCDYNYRPEKFSFSIWIIPISLMVWVAVLSTGVFLLFIMCLTKLRNDSRDEITFQKFWGTVSLSIFDIYCLLLRQSVAEISSPIIFLVLSCGSLILLCQYEFYVTAELVVPEVPRKLDTLTQIVLAGYVLHNSKQKVDLVHEMLKNDFDRYKISKFLYKSVQQTNLSLLQFPEMFTKNNPTFAWILSIIGDSKEELLLKMVVELELKNQYSCFLTKNVAGRVAIFNNFAIAMSKEFKTAASRLNEAGFSDVWKTWDTFGGELGYHTRIVGYHEQVVHFGVVFLLDIISVIGVKNFGCDVCIILSSKIRPANYNFMVVMLTNKDAA</sequence>
<keyword evidence="3" id="KW-1185">Reference proteome</keyword>
<gene>
    <name evidence="2" type="ORF">Fcan01_24114</name>
</gene>
<organism evidence="2 3">
    <name type="scientific">Folsomia candida</name>
    <name type="common">Springtail</name>
    <dbReference type="NCBI Taxonomy" id="158441"/>
    <lineage>
        <taxon>Eukaryota</taxon>
        <taxon>Metazoa</taxon>
        <taxon>Ecdysozoa</taxon>
        <taxon>Arthropoda</taxon>
        <taxon>Hexapoda</taxon>
        <taxon>Collembola</taxon>
        <taxon>Entomobryomorpha</taxon>
        <taxon>Isotomoidea</taxon>
        <taxon>Isotomidae</taxon>
        <taxon>Proisotominae</taxon>
        <taxon>Folsomia</taxon>
    </lineage>
</organism>
<name>A0A226D8Z9_FOLCA</name>
<evidence type="ECO:0000256" key="1">
    <source>
        <dbReference type="SAM" id="Phobius"/>
    </source>
</evidence>
<proteinExistence type="predicted"/>